<dbReference type="AlphaFoldDB" id="A0A0U3DT87"/>
<dbReference type="InterPro" id="IPR011579">
    <property type="entry name" value="ATPase_dom"/>
</dbReference>
<feature type="domain" description="ATPase" evidence="1">
    <location>
        <begin position="15"/>
        <end position="276"/>
    </location>
</feature>
<keyword evidence="3" id="KW-1185">Reference proteome</keyword>
<evidence type="ECO:0000259" key="1">
    <source>
        <dbReference type="Pfam" id="PF01637"/>
    </source>
</evidence>
<dbReference type="SUPFAM" id="SSF52540">
    <property type="entry name" value="P-loop containing nucleoside triphosphate hydrolases"/>
    <property type="match status" value="1"/>
</dbReference>
<proteinExistence type="predicted"/>
<dbReference type="PATRIC" id="fig|230361.4.peg.1906"/>
<evidence type="ECO:0000313" key="2">
    <source>
        <dbReference type="EMBL" id="ALT69609.1"/>
    </source>
</evidence>
<reference evidence="2 3" key="1">
    <citation type="submission" date="2015-04" db="EMBL/GenBank/DDBJ databases">
        <title>The complete genome sequence of the rumen methanogen Methanobrevibacter millerae SM9.</title>
        <authorList>
            <person name="Leahy S.C."/>
            <person name="Kelly W.J."/>
            <person name="Pacheco D.M."/>
            <person name="Li D."/>
            <person name="Altermann E."/>
            <person name="Attwood G.T."/>
        </authorList>
    </citation>
    <scope>NUCLEOTIDE SEQUENCE [LARGE SCALE GENOMIC DNA]</scope>
    <source>
        <strain evidence="2 3">SM9</strain>
    </source>
</reference>
<dbReference type="PANTHER" id="PTHR34301">
    <property type="entry name" value="DNA-BINDING PROTEIN-RELATED"/>
    <property type="match status" value="1"/>
</dbReference>
<dbReference type="InterPro" id="IPR027417">
    <property type="entry name" value="P-loop_NTPase"/>
</dbReference>
<name>A0A0U3DT87_9EURY</name>
<evidence type="ECO:0000313" key="3">
    <source>
        <dbReference type="Proteomes" id="UP000067738"/>
    </source>
</evidence>
<dbReference type="EMBL" id="CP011266">
    <property type="protein sequence ID" value="ALT69609.1"/>
    <property type="molecule type" value="Genomic_DNA"/>
</dbReference>
<dbReference type="PANTHER" id="PTHR34301:SF8">
    <property type="entry name" value="ATPASE DOMAIN-CONTAINING PROTEIN"/>
    <property type="match status" value="1"/>
</dbReference>
<gene>
    <name evidence="2" type="ORF">sm9_1843</name>
</gene>
<dbReference type="Gene3D" id="3.40.50.300">
    <property type="entry name" value="P-loop containing nucleotide triphosphate hydrolases"/>
    <property type="match status" value="1"/>
</dbReference>
<dbReference type="GO" id="GO:0005524">
    <property type="term" value="F:ATP binding"/>
    <property type="evidence" value="ECO:0007669"/>
    <property type="project" value="InterPro"/>
</dbReference>
<protein>
    <submittedName>
        <fullName evidence="2">Archaeal ATPase</fullName>
    </submittedName>
</protein>
<dbReference type="Proteomes" id="UP000067738">
    <property type="component" value="Chromosome"/>
</dbReference>
<dbReference type="KEGG" id="mmil:sm9_1843"/>
<dbReference type="Pfam" id="PF01637">
    <property type="entry name" value="ATPase_2"/>
    <property type="match status" value="1"/>
</dbReference>
<sequence length="394" mass="46088">MIPWGTRENLREDEFYNRIAEIDNLKSLLQTTSNGNAPQILLTGLRGVGKTVFLKKIKKELDNDYLVVYINFSKAECYQKRNMSVMGLMEFFFKEFLIEAKNKNLNTLDKRIEKYFKVNDFKIKEFIQLDKFPIPVFGSETNVEKLMDFVLTLPEKIHESNSDKIKGVLIFIDEFQIIKELDDYKESFLWKLRSYIQNQNYVSYVFSGSMSMQDELISEIASQRGAFGGRMLTINISPFSKETVKSYLTQEVPNLKFSDEGFDRFFKCTSGIPAYVNIFATLLPKDIELDENLVKSEFEDKIEVINTHLIVMWDKLTLREQYIIISLIDGPLKRNEIAKTLNVTTGSISKPLVNLQHQELMILDNNLYYLSEPILKRWLELEYEKNGTYPFRLD</sequence>
<accession>A0A0U3DT87</accession>
<organism evidence="2 3">
    <name type="scientific">Methanobrevibacter millerae</name>
    <dbReference type="NCBI Taxonomy" id="230361"/>
    <lineage>
        <taxon>Archaea</taxon>
        <taxon>Methanobacteriati</taxon>
        <taxon>Methanobacteriota</taxon>
        <taxon>Methanomada group</taxon>
        <taxon>Methanobacteria</taxon>
        <taxon>Methanobacteriales</taxon>
        <taxon>Methanobacteriaceae</taxon>
        <taxon>Methanobrevibacter</taxon>
    </lineage>
</organism>